<accession>A0A1E4S694</accession>
<dbReference type="GO" id="GO:0046452">
    <property type="term" value="P:dihydrofolate metabolic process"/>
    <property type="evidence" value="ECO:0007669"/>
    <property type="project" value="TreeGrafter"/>
</dbReference>
<dbReference type="Pfam" id="PF00186">
    <property type="entry name" value="DHFR_1"/>
    <property type="match status" value="1"/>
</dbReference>
<feature type="domain" description="DHFR" evidence="8">
    <location>
        <begin position="6"/>
        <end position="196"/>
    </location>
</feature>
<dbReference type="PANTHER" id="PTHR48069:SF3">
    <property type="entry name" value="DIHYDROFOLATE REDUCTASE"/>
    <property type="match status" value="1"/>
</dbReference>
<dbReference type="Proteomes" id="UP000094389">
    <property type="component" value="Unassembled WGS sequence"/>
</dbReference>
<dbReference type="GO" id="GO:0046654">
    <property type="term" value="P:tetrahydrofolate biosynthetic process"/>
    <property type="evidence" value="ECO:0007669"/>
    <property type="project" value="UniProtKB-UniPathway"/>
</dbReference>
<dbReference type="CDD" id="cd00209">
    <property type="entry name" value="DHFR"/>
    <property type="match status" value="1"/>
</dbReference>
<evidence type="ECO:0000313" key="10">
    <source>
        <dbReference type="Proteomes" id="UP000094389"/>
    </source>
</evidence>
<dbReference type="STRING" id="983966.A0A1E4S694"/>
<dbReference type="InterPro" id="IPR012259">
    <property type="entry name" value="DHFR"/>
</dbReference>
<dbReference type="PROSITE" id="PS51330">
    <property type="entry name" value="DHFR_2"/>
    <property type="match status" value="1"/>
</dbReference>
<dbReference type="InterPro" id="IPR024072">
    <property type="entry name" value="DHFR-like_dom_sf"/>
</dbReference>
<keyword evidence="5" id="KW-0521">NADP</keyword>
<dbReference type="Gene3D" id="3.40.430.10">
    <property type="entry name" value="Dihydrofolate Reductase, subunit A"/>
    <property type="match status" value="1"/>
</dbReference>
<evidence type="ECO:0000259" key="8">
    <source>
        <dbReference type="PROSITE" id="PS51330"/>
    </source>
</evidence>
<keyword evidence="6" id="KW-0560">Oxidoreductase</keyword>
<comment type="similarity">
    <text evidence="7">Belongs to the dihydrofolate reductase family.</text>
</comment>
<dbReference type="EMBL" id="KV453927">
    <property type="protein sequence ID" value="ODV75035.1"/>
    <property type="molecule type" value="Genomic_DNA"/>
</dbReference>
<evidence type="ECO:0000256" key="7">
    <source>
        <dbReference type="RuleBase" id="RU004474"/>
    </source>
</evidence>
<sequence length="197" mass="22549">MSKGKPLSLIVATLFPEFGIGFKNALPWKLRNEMKYFKTVTTNAPTGHQNAVIMGRNTWESIPAKFRPLPNRLNVIISSTLSNLPNEDNVHYYNTVESALDALNSMDTIHRVFIMGGAQLYNHCLYNKLVDDLLITEVYSNSQDVEVPMDTFLGKEFILDNYTKTSRDALEQHLGFKPDEKQTEGTFQYEFTLYKLK</sequence>
<dbReference type="EC" id="1.5.1.3" evidence="2"/>
<name>A0A1E4S694_CYBJN</name>
<reference evidence="9 10" key="1">
    <citation type="journal article" date="2016" name="Proc. Natl. Acad. Sci. U.S.A.">
        <title>Comparative genomics of biotechnologically important yeasts.</title>
        <authorList>
            <person name="Riley R."/>
            <person name="Haridas S."/>
            <person name="Wolfe K.H."/>
            <person name="Lopes M.R."/>
            <person name="Hittinger C.T."/>
            <person name="Goeker M."/>
            <person name="Salamov A.A."/>
            <person name="Wisecaver J.H."/>
            <person name="Long T.M."/>
            <person name="Calvey C.H."/>
            <person name="Aerts A.L."/>
            <person name="Barry K.W."/>
            <person name="Choi C."/>
            <person name="Clum A."/>
            <person name="Coughlan A.Y."/>
            <person name="Deshpande S."/>
            <person name="Douglass A.P."/>
            <person name="Hanson S.J."/>
            <person name="Klenk H.-P."/>
            <person name="LaButti K.M."/>
            <person name="Lapidus A."/>
            <person name="Lindquist E.A."/>
            <person name="Lipzen A.M."/>
            <person name="Meier-Kolthoff J.P."/>
            <person name="Ohm R.A."/>
            <person name="Otillar R.P."/>
            <person name="Pangilinan J.L."/>
            <person name="Peng Y."/>
            <person name="Rokas A."/>
            <person name="Rosa C.A."/>
            <person name="Scheuner C."/>
            <person name="Sibirny A.A."/>
            <person name="Slot J.C."/>
            <person name="Stielow J.B."/>
            <person name="Sun H."/>
            <person name="Kurtzman C.P."/>
            <person name="Blackwell M."/>
            <person name="Grigoriev I.V."/>
            <person name="Jeffries T.W."/>
        </authorList>
    </citation>
    <scope>NUCLEOTIDE SEQUENCE [LARGE SCALE GENOMIC DNA]</scope>
    <source>
        <strain evidence="10">ATCC 18201 / CBS 1600 / BCRC 20928 / JCM 3617 / NBRC 0987 / NRRL Y-1542</strain>
    </source>
</reference>
<dbReference type="GO" id="GO:0050661">
    <property type="term" value="F:NADP binding"/>
    <property type="evidence" value="ECO:0007669"/>
    <property type="project" value="InterPro"/>
</dbReference>
<dbReference type="InterPro" id="IPR001796">
    <property type="entry name" value="DHFR_dom"/>
</dbReference>
<gene>
    <name evidence="9" type="ORF">CYBJADRAFT_137171</name>
</gene>
<dbReference type="GeneID" id="30987543"/>
<dbReference type="GO" id="GO:0046655">
    <property type="term" value="P:folic acid metabolic process"/>
    <property type="evidence" value="ECO:0007669"/>
    <property type="project" value="TreeGrafter"/>
</dbReference>
<organism evidence="9 10">
    <name type="scientific">Cyberlindnera jadinii (strain ATCC 18201 / CBS 1600 / BCRC 20928 / JCM 3617 / NBRC 0987 / NRRL Y-1542)</name>
    <name type="common">Torula yeast</name>
    <name type="synonym">Candida utilis</name>
    <dbReference type="NCBI Taxonomy" id="983966"/>
    <lineage>
        <taxon>Eukaryota</taxon>
        <taxon>Fungi</taxon>
        <taxon>Dikarya</taxon>
        <taxon>Ascomycota</taxon>
        <taxon>Saccharomycotina</taxon>
        <taxon>Saccharomycetes</taxon>
        <taxon>Phaffomycetales</taxon>
        <taxon>Phaffomycetaceae</taxon>
        <taxon>Cyberlindnera</taxon>
    </lineage>
</organism>
<keyword evidence="10" id="KW-1185">Reference proteome</keyword>
<dbReference type="PROSITE" id="PS00075">
    <property type="entry name" value="DHFR_1"/>
    <property type="match status" value="1"/>
</dbReference>
<evidence type="ECO:0000313" key="9">
    <source>
        <dbReference type="EMBL" id="ODV75035.1"/>
    </source>
</evidence>
<dbReference type="PRINTS" id="PR00070">
    <property type="entry name" value="DHFR"/>
</dbReference>
<dbReference type="GO" id="GO:0005739">
    <property type="term" value="C:mitochondrion"/>
    <property type="evidence" value="ECO:0007669"/>
    <property type="project" value="TreeGrafter"/>
</dbReference>
<dbReference type="InterPro" id="IPR017925">
    <property type="entry name" value="DHFR_CS"/>
</dbReference>
<protein>
    <recommendedName>
        <fullName evidence="3">Dihydrofolate reductase</fullName>
        <ecNumber evidence="2">1.5.1.3</ecNumber>
    </recommendedName>
</protein>
<evidence type="ECO:0000256" key="4">
    <source>
        <dbReference type="ARBA" id="ARBA00022563"/>
    </source>
</evidence>
<dbReference type="UniPathway" id="UPA00077">
    <property type="reaction ID" value="UER00158"/>
</dbReference>
<dbReference type="OMA" id="KEMKYFR"/>
<evidence type="ECO:0000256" key="2">
    <source>
        <dbReference type="ARBA" id="ARBA00012856"/>
    </source>
</evidence>
<comment type="pathway">
    <text evidence="1">Cofactor biosynthesis; tetrahydrofolate biosynthesis; 5,6,7,8-tetrahydrofolate from 7,8-dihydrofolate: step 1/1.</text>
</comment>
<evidence type="ECO:0000256" key="1">
    <source>
        <dbReference type="ARBA" id="ARBA00004903"/>
    </source>
</evidence>
<dbReference type="GO" id="GO:0006730">
    <property type="term" value="P:one-carbon metabolic process"/>
    <property type="evidence" value="ECO:0007669"/>
    <property type="project" value="UniProtKB-KW"/>
</dbReference>
<dbReference type="SUPFAM" id="SSF53597">
    <property type="entry name" value="Dihydrofolate reductase-like"/>
    <property type="match status" value="1"/>
</dbReference>
<dbReference type="AlphaFoldDB" id="A0A1E4S694"/>
<evidence type="ECO:0000256" key="5">
    <source>
        <dbReference type="ARBA" id="ARBA00022857"/>
    </source>
</evidence>
<evidence type="ECO:0000256" key="6">
    <source>
        <dbReference type="ARBA" id="ARBA00023002"/>
    </source>
</evidence>
<dbReference type="PANTHER" id="PTHR48069">
    <property type="entry name" value="DIHYDROFOLATE REDUCTASE"/>
    <property type="match status" value="1"/>
</dbReference>
<dbReference type="RefSeq" id="XP_020072074.1">
    <property type="nucleotide sequence ID" value="XM_020213147.1"/>
</dbReference>
<proteinExistence type="inferred from homology"/>
<keyword evidence="4" id="KW-0554">One-carbon metabolism</keyword>
<dbReference type="OrthoDB" id="414698at2759"/>
<dbReference type="GO" id="GO:0004146">
    <property type="term" value="F:dihydrofolate reductase activity"/>
    <property type="evidence" value="ECO:0007669"/>
    <property type="project" value="UniProtKB-EC"/>
</dbReference>
<evidence type="ECO:0000256" key="3">
    <source>
        <dbReference type="ARBA" id="ARBA00018886"/>
    </source>
</evidence>